<sequence>MFTPNFTPSEFRRPTTHYMIEANGQRILYAYIRKNACTSFRRFIAGHSLRGMIAPGKLPDLDISAARVPRPGPTERLDLILSFDRRIFIYRDPVDRFISTFANKFIDNSAARDIQNKFKKYTGIEVEDATFLDFLRYAQQDFRYLDCHLWPQKSHLWDIPYTDAIELNFLKTSLVNMIGAKHAAAWFGATTNASKTSQNKETRSLFDYPVSELRTIAKREVISKHSFQAPTLARMINEKYASDYDMINKIEKLKSAKYNPRR</sequence>
<dbReference type="RefSeq" id="WP_132953288.1">
    <property type="nucleotide sequence ID" value="NZ_SLXU01000028.1"/>
</dbReference>
<dbReference type="EMBL" id="SLXU01000028">
    <property type="protein sequence ID" value="TCP58409.1"/>
    <property type="molecule type" value="Genomic_DNA"/>
</dbReference>
<proteinExistence type="predicted"/>
<organism evidence="1 2">
    <name type="scientific">Rhodovulum bhavnagarense</name>
    <dbReference type="NCBI Taxonomy" id="992286"/>
    <lineage>
        <taxon>Bacteria</taxon>
        <taxon>Pseudomonadati</taxon>
        <taxon>Pseudomonadota</taxon>
        <taxon>Alphaproteobacteria</taxon>
        <taxon>Rhodobacterales</taxon>
        <taxon>Paracoccaceae</taxon>
        <taxon>Rhodovulum</taxon>
    </lineage>
</organism>
<dbReference type="OrthoDB" id="8756565at2"/>
<dbReference type="GO" id="GO:0016020">
    <property type="term" value="C:membrane"/>
    <property type="evidence" value="ECO:0007669"/>
    <property type="project" value="InterPro"/>
</dbReference>
<dbReference type="Pfam" id="PF03567">
    <property type="entry name" value="Sulfotransfer_2"/>
    <property type="match status" value="1"/>
</dbReference>
<comment type="caution">
    <text evidence="1">The sequence shown here is derived from an EMBL/GenBank/DDBJ whole genome shotgun (WGS) entry which is preliminary data.</text>
</comment>
<name>A0A4R2R8Z8_9RHOB</name>
<keyword evidence="1" id="KW-0808">Transferase</keyword>
<gene>
    <name evidence="1" type="ORF">EV663_1283</name>
</gene>
<accession>A0A4R2R8Z8</accession>
<dbReference type="InterPro" id="IPR005331">
    <property type="entry name" value="Sulfotransferase"/>
</dbReference>
<evidence type="ECO:0000313" key="2">
    <source>
        <dbReference type="Proteomes" id="UP000295050"/>
    </source>
</evidence>
<dbReference type="AlphaFoldDB" id="A0A4R2R8Z8"/>
<protein>
    <submittedName>
        <fullName evidence="1">Sulfotransferase family protein</fullName>
    </submittedName>
</protein>
<dbReference type="Proteomes" id="UP000295050">
    <property type="component" value="Unassembled WGS sequence"/>
</dbReference>
<evidence type="ECO:0000313" key="1">
    <source>
        <dbReference type="EMBL" id="TCP58409.1"/>
    </source>
</evidence>
<dbReference type="GO" id="GO:0008146">
    <property type="term" value="F:sulfotransferase activity"/>
    <property type="evidence" value="ECO:0007669"/>
    <property type="project" value="InterPro"/>
</dbReference>
<reference evidence="1 2" key="1">
    <citation type="submission" date="2019-03" db="EMBL/GenBank/DDBJ databases">
        <title>Genomic Encyclopedia of Type Strains, Phase IV (KMG-IV): sequencing the most valuable type-strain genomes for metagenomic binning, comparative biology and taxonomic classification.</title>
        <authorList>
            <person name="Goeker M."/>
        </authorList>
    </citation>
    <scope>NUCLEOTIDE SEQUENCE [LARGE SCALE GENOMIC DNA]</scope>
    <source>
        <strain evidence="1 2">DSM 24766</strain>
    </source>
</reference>
<keyword evidence="2" id="KW-1185">Reference proteome</keyword>